<organism evidence="1 2">
    <name type="scientific">Rhodococcus phage Finch</name>
    <dbReference type="NCBI Taxonomy" id="2094144"/>
    <lineage>
        <taxon>Viruses</taxon>
        <taxon>Duplodnaviria</taxon>
        <taxon>Heunggongvirae</taxon>
        <taxon>Uroviricota</taxon>
        <taxon>Caudoviricetes</taxon>
        <taxon>Finchvirus</taxon>
        <taxon>Finchvirus finch</taxon>
    </lineage>
</organism>
<dbReference type="RefSeq" id="YP_010059148.1">
    <property type="nucleotide sequence ID" value="NC_054724.1"/>
</dbReference>
<evidence type="ECO:0000313" key="2">
    <source>
        <dbReference type="Proteomes" id="UP000241290"/>
    </source>
</evidence>
<dbReference type="Gene3D" id="1.10.10.60">
    <property type="entry name" value="Homeodomain-like"/>
    <property type="match status" value="1"/>
</dbReference>
<accession>A0A2P1JXI3</accession>
<proteinExistence type="predicted"/>
<dbReference type="GeneID" id="64766379"/>
<reference evidence="2" key="1">
    <citation type="submission" date="2018-02" db="EMBL/GenBank/DDBJ databases">
        <authorList>
            <person name="Cohen D.B."/>
            <person name="Kent A.D."/>
        </authorList>
    </citation>
    <scope>NUCLEOTIDE SEQUENCE [LARGE SCALE GENOMIC DNA]</scope>
</reference>
<evidence type="ECO:0000313" key="1">
    <source>
        <dbReference type="EMBL" id="AVO25057.1"/>
    </source>
</evidence>
<gene>
    <name evidence="1" type="primary">126</name>
    <name evidence="1" type="ORF">SEA_FINCH_126</name>
</gene>
<name>A0A2P1JXI3_9CAUD</name>
<keyword evidence="2" id="KW-1185">Reference proteome</keyword>
<dbReference type="KEGG" id="vg:64766379"/>
<dbReference type="EMBL" id="MG962366">
    <property type="protein sequence ID" value="AVO25057.1"/>
    <property type="molecule type" value="Genomic_DNA"/>
</dbReference>
<sequence>MKNELRRVRDLGRVYELELRSVVMRSAYVGMTQRQIAQELDISQSKVCTLLNEPFTPTSFPAQCILKRSAGTMSSAEMLEALLEWVPKATTGEFPKVNGHDTDAHIPGSWDVIELSYYTGQITDDEMQVLADAFAEELSRRGTTRGA</sequence>
<protein>
    <submittedName>
        <fullName evidence="1">Helix-turn-helix DNA binding domain protein</fullName>
    </submittedName>
</protein>
<dbReference type="Proteomes" id="UP000241290">
    <property type="component" value="Genome"/>
</dbReference>